<evidence type="ECO:0000313" key="3">
    <source>
        <dbReference type="EMBL" id="JAS08494.1"/>
    </source>
</evidence>
<keyword evidence="1" id="KW-0812">Transmembrane</keyword>
<gene>
    <name evidence="3" type="ORF">g.1095</name>
</gene>
<protein>
    <submittedName>
        <fullName evidence="3">Uncharacterized protein</fullName>
    </submittedName>
</protein>
<reference evidence="3" key="1">
    <citation type="submission" date="2015-12" db="EMBL/GenBank/DDBJ databases">
        <title>De novo transcriptome assembly of four potential Pierce s Disease insect vectors from Arizona vineyards.</title>
        <authorList>
            <person name="Tassone E.E."/>
        </authorList>
    </citation>
    <scope>NUCLEOTIDE SEQUENCE</scope>
</reference>
<feature type="signal peptide" evidence="2">
    <location>
        <begin position="1"/>
        <end position="20"/>
    </location>
</feature>
<evidence type="ECO:0000256" key="2">
    <source>
        <dbReference type="SAM" id="SignalP"/>
    </source>
</evidence>
<name>A0A1B6C526_9HEMI</name>
<dbReference type="AlphaFoldDB" id="A0A1B6C526"/>
<keyword evidence="1" id="KW-1133">Transmembrane helix</keyword>
<feature type="chain" id="PRO_5008580135" evidence="2">
    <location>
        <begin position="21"/>
        <end position="161"/>
    </location>
</feature>
<organism evidence="3">
    <name type="scientific">Clastoptera arizonana</name>
    <name type="common">Arizona spittle bug</name>
    <dbReference type="NCBI Taxonomy" id="38151"/>
    <lineage>
        <taxon>Eukaryota</taxon>
        <taxon>Metazoa</taxon>
        <taxon>Ecdysozoa</taxon>
        <taxon>Arthropoda</taxon>
        <taxon>Hexapoda</taxon>
        <taxon>Insecta</taxon>
        <taxon>Pterygota</taxon>
        <taxon>Neoptera</taxon>
        <taxon>Paraneoptera</taxon>
        <taxon>Hemiptera</taxon>
        <taxon>Auchenorrhyncha</taxon>
        <taxon>Cercopoidea</taxon>
        <taxon>Clastopteridae</taxon>
        <taxon>Clastoptera</taxon>
    </lineage>
</organism>
<sequence>MGFLASVVLLSVFFYYVIVAEEVSKPDNNKDVHHATSSTGGGSYDLYLPNNVLAMLATGGSVTAGAMLVAALGVLILQTFGIRFCQVMGNCESPNHGYSANLLHEGFGSTHQQAPSYPSSPTAFQMRSLEYAGPVLSALKTAYDKYGSANEPSEDNKTTKK</sequence>
<evidence type="ECO:0000256" key="1">
    <source>
        <dbReference type="SAM" id="Phobius"/>
    </source>
</evidence>
<keyword evidence="1" id="KW-0472">Membrane</keyword>
<accession>A0A1B6C526</accession>
<dbReference type="EMBL" id="GEDC01028804">
    <property type="protein sequence ID" value="JAS08494.1"/>
    <property type="molecule type" value="Transcribed_RNA"/>
</dbReference>
<proteinExistence type="predicted"/>
<keyword evidence="2" id="KW-0732">Signal</keyword>
<feature type="transmembrane region" description="Helical" evidence="1">
    <location>
        <begin position="52"/>
        <end position="77"/>
    </location>
</feature>